<dbReference type="AlphaFoldDB" id="F8A0X9"/>
<dbReference type="PANTHER" id="PTHR46401:SF2">
    <property type="entry name" value="GLYCOSYLTRANSFERASE WBBK-RELATED"/>
    <property type="match status" value="1"/>
</dbReference>
<proteinExistence type="predicted"/>
<organism evidence="2 3">
    <name type="scientific">Cellulomonas gilvus (strain ATCC 13127 / NRRL B-14078)</name>
    <name type="common">Cellvibrio gilvus</name>
    <dbReference type="NCBI Taxonomy" id="593907"/>
    <lineage>
        <taxon>Bacteria</taxon>
        <taxon>Bacillati</taxon>
        <taxon>Actinomycetota</taxon>
        <taxon>Actinomycetes</taxon>
        <taxon>Micrococcales</taxon>
        <taxon>Cellulomonadaceae</taxon>
        <taxon>Cellulomonas</taxon>
    </lineage>
</organism>
<dbReference type="PANTHER" id="PTHR46401">
    <property type="entry name" value="GLYCOSYLTRANSFERASE WBBK-RELATED"/>
    <property type="match status" value="1"/>
</dbReference>
<reference evidence="3" key="1">
    <citation type="submission" date="2011-04" db="EMBL/GenBank/DDBJ databases">
        <title>Complete sequence of Cellvibrio gilvus ATCC 13127.</title>
        <authorList>
            <person name="Lucas S."/>
            <person name="Han J."/>
            <person name="Lapidus A."/>
            <person name="Cheng J.-F."/>
            <person name="Goodwin L."/>
            <person name="Pitluck S."/>
            <person name="Peters L."/>
            <person name="Munk A."/>
            <person name="Detter J.C."/>
            <person name="Han C."/>
            <person name="Tapia R."/>
            <person name="Land M."/>
            <person name="Hauser L."/>
            <person name="Kyrpides N."/>
            <person name="Ivanova N."/>
            <person name="Ovchinnikova G."/>
            <person name="Pagani I."/>
            <person name="Mead D."/>
            <person name="Brumm P."/>
            <person name="Woyke T."/>
        </authorList>
    </citation>
    <scope>NUCLEOTIDE SEQUENCE [LARGE SCALE GENOMIC DNA]</scope>
    <source>
        <strain evidence="3">ATCC 13127 / NRRL B-14078</strain>
    </source>
</reference>
<dbReference type="EMBL" id="CP002665">
    <property type="protein sequence ID" value="AEI11601.1"/>
    <property type="molecule type" value="Genomic_DNA"/>
</dbReference>
<keyword evidence="3" id="KW-1185">Reference proteome</keyword>
<dbReference type="STRING" id="593907.Celgi_1082"/>
<dbReference type="Gene3D" id="3.40.50.2000">
    <property type="entry name" value="Glycogen Phosphorylase B"/>
    <property type="match status" value="1"/>
</dbReference>
<evidence type="ECO:0000313" key="3">
    <source>
        <dbReference type="Proteomes" id="UP000000485"/>
    </source>
</evidence>
<protein>
    <submittedName>
        <fullName evidence="2">Glycosyl transferase group 1</fullName>
    </submittedName>
</protein>
<dbReference type="OrthoDB" id="9771846at2"/>
<name>F8A0X9_CELGA</name>
<dbReference type="GO" id="GO:0009103">
    <property type="term" value="P:lipopolysaccharide biosynthetic process"/>
    <property type="evidence" value="ECO:0007669"/>
    <property type="project" value="TreeGrafter"/>
</dbReference>
<sequence>MPRLVVYPAWRDNPYLNLLYLAVRGQGWQVDGTTELQDLVFQASVLGRGDALHVHWTQPVCQETPDAAEASDRLESFLGALAAARARGVAVLWTVHNRLPHEMLHHDLEVELMTRLADVASQVIQINAHTVEAVAEDYVLPRDRLVTLPHASYVGVYPADVTRAEARERLGVPGSSPTVAFVGQIRPYKGITTLLDAVSRLGEQVEDLTLLLAGATRPEVLADVEAQLPAHVRVVRHHGFVDDAELQVWFRAADLLVFPYERVLNSGSVLLAATFGRPCVLPREPHLEHELGAHDWVSFFDASGDKAAHLAQTMRQALRTAARDGEAAAAFASTYTPYAMSRDYARLLTRLVAPEAA</sequence>
<dbReference type="RefSeq" id="WP_013883120.1">
    <property type="nucleotide sequence ID" value="NC_015671.1"/>
</dbReference>
<accession>F8A0X9</accession>
<gene>
    <name evidence="2" type="ordered locus">Celgi_1082</name>
</gene>
<dbReference type="HOGENOM" id="CLU_009583_6_0_11"/>
<dbReference type="GO" id="GO:0016757">
    <property type="term" value="F:glycosyltransferase activity"/>
    <property type="evidence" value="ECO:0007669"/>
    <property type="project" value="TreeGrafter"/>
</dbReference>
<dbReference type="KEGG" id="cga:Celgi_1082"/>
<dbReference type="Pfam" id="PF13692">
    <property type="entry name" value="Glyco_trans_1_4"/>
    <property type="match status" value="1"/>
</dbReference>
<evidence type="ECO:0000313" key="2">
    <source>
        <dbReference type="EMBL" id="AEI11601.1"/>
    </source>
</evidence>
<dbReference type="SUPFAM" id="SSF53756">
    <property type="entry name" value="UDP-Glycosyltransferase/glycogen phosphorylase"/>
    <property type="match status" value="1"/>
</dbReference>
<keyword evidence="1 2" id="KW-0808">Transferase</keyword>
<dbReference type="Proteomes" id="UP000000485">
    <property type="component" value="Chromosome"/>
</dbReference>
<evidence type="ECO:0000256" key="1">
    <source>
        <dbReference type="ARBA" id="ARBA00022679"/>
    </source>
</evidence>
<dbReference type="eggNOG" id="COG0438">
    <property type="taxonomic scope" value="Bacteria"/>
</dbReference>